<keyword evidence="3" id="KW-1185">Reference proteome</keyword>
<evidence type="ECO:0000256" key="1">
    <source>
        <dbReference type="SAM" id="Coils"/>
    </source>
</evidence>
<keyword evidence="1" id="KW-0175">Coiled coil</keyword>
<organism evidence="2 3">
    <name type="scientific">Thalictrum thalictroides</name>
    <name type="common">Rue-anemone</name>
    <name type="synonym">Anemone thalictroides</name>
    <dbReference type="NCBI Taxonomy" id="46969"/>
    <lineage>
        <taxon>Eukaryota</taxon>
        <taxon>Viridiplantae</taxon>
        <taxon>Streptophyta</taxon>
        <taxon>Embryophyta</taxon>
        <taxon>Tracheophyta</taxon>
        <taxon>Spermatophyta</taxon>
        <taxon>Magnoliopsida</taxon>
        <taxon>Ranunculales</taxon>
        <taxon>Ranunculaceae</taxon>
        <taxon>Thalictroideae</taxon>
        <taxon>Thalictrum</taxon>
    </lineage>
</organism>
<evidence type="ECO:0000313" key="2">
    <source>
        <dbReference type="EMBL" id="KAF5178624.1"/>
    </source>
</evidence>
<gene>
    <name evidence="2" type="ORF">FRX31_031789</name>
</gene>
<feature type="coiled-coil region" evidence="1">
    <location>
        <begin position="76"/>
        <end position="103"/>
    </location>
</feature>
<dbReference type="EMBL" id="JABWDY010039855">
    <property type="protein sequence ID" value="KAF5178624.1"/>
    <property type="molecule type" value="Genomic_DNA"/>
</dbReference>
<dbReference type="Proteomes" id="UP000554482">
    <property type="component" value="Unassembled WGS sequence"/>
</dbReference>
<comment type="caution">
    <text evidence="2">The sequence shown here is derived from an EMBL/GenBank/DDBJ whole genome shotgun (WGS) entry which is preliminary data.</text>
</comment>
<sequence>MPPLNSDHSPILLSWVTAHKGLFPFRFNNAWTLKPLFFSLVNSEWQSQEQGNHVYVLHQKLKRLKGVLRTWAKLHFSNLNERVEAAKKKLQEVQKLLETNAQDVLLINEDKNNRKEYTDLLKMEYEGLKQKTNCTWMLKGDRCTAFFHGILKERKSSNKIWAIYDSQGSKLTDAAEVQGMVVKHYIELLGSMTTKEVNLETIE</sequence>
<evidence type="ECO:0008006" key="4">
    <source>
        <dbReference type="Google" id="ProtNLM"/>
    </source>
</evidence>
<dbReference type="OrthoDB" id="914052at2759"/>
<accession>A0A7J6V0Z3</accession>
<evidence type="ECO:0000313" key="3">
    <source>
        <dbReference type="Proteomes" id="UP000554482"/>
    </source>
</evidence>
<proteinExistence type="predicted"/>
<protein>
    <recommendedName>
        <fullName evidence="4">Reverse transcriptase</fullName>
    </recommendedName>
</protein>
<dbReference type="AlphaFoldDB" id="A0A7J6V0Z3"/>
<name>A0A7J6V0Z3_THATH</name>
<reference evidence="2 3" key="1">
    <citation type="submission" date="2020-06" db="EMBL/GenBank/DDBJ databases">
        <title>Transcriptomic and genomic resources for Thalictrum thalictroides and T. hernandezii: Facilitating candidate gene discovery in an emerging model plant lineage.</title>
        <authorList>
            <person name="Arias T."/>
            <person name="Riano-Pachon D.M."/>
            <person name="Di Stilio V.S."/>
        </authorList>
    </citation>
    <scope>NUCLEOTIDE SEQUENCE [LARGE SCALE GENOMIC DNA]</scope>
    <source>
        <strain evidence="3">cv. WT478/WT964</strain>
        <tissue evidence="2">Leaves</tissue>
    </source>
</reference>